<dbReference type="KEGG" id="salb:XNR_2617"/>
<gene>
    <name evidence="7" type="ORF">C0Q92_14015</name>
    <name evidence="8" type="ORF">FRZ02_23825</name>
</gene>
<reference evidence="8" key="3">
    <citation type="submission" date="2019-07" db="EMBL/GenBank/DDBJ databases">
        <authorList>
            <person name="Pylro V."/>
            <person name="Dias A."/>
            <person name="Andreote F."/>
            <person name="Varani A."/>
            <person name="Andreote C."/>
            <person name="Bernardo E."/>
            <person name="Martins T."/>
        </authorList>
    </citation>
    <scope>NUCLEOTIDE SEQUENCE</scope>
    <source>
        <strain evidence="8">77</strain>
    </source>
</reference>
<evidence type="ECO:0000313" key="7">
    <source>
        <dbReference type="EMBL" id="RZE23893.1"/>
    </source>
</evidence>
<keyword evidence="5" id="KW-0694">RNA-binding</keyword>
<dbReference type="SUPFAM" id="SSF51735">
    <property type="entry name" value="NAD(P)-binding Rossmann-fold domains"/>
    <property type="match status" value="1"/>
</dbReference>
<evidence type="ECO:0000313" key="9">
    <source>
        <dbReference type="Proteomes" id="UP000292693"/>
    </source>
</evidence>
<keyword evidence="10" id="KW-1185">Reference proteome</keyword>
<evidence type="ECO:0000313" key="8">
    <source>
        <dbReference type="EMBL" id="TWV20176.1"/>
    </source>
</evidence>
<dbReference type="Gene3D" id="3.40.50.720">
    <property type="entry name" value="NAD(P)-binding Rossmann-like Domain"/>
    <property type="match status" value="1"/>
</dbReference>
<protein>
    <submittedName>
        <fullName evidence="7">NADP-dependent oxidoreductase</fullName>
    </submittedName>
</protein>
<evidence type="ECO:0000256" key="1">
    <source>
        <dbReference type="ARBA" id="ARBA00004496"/>
    </source>
</evidence>
<dbReference type="PROSITE" id="PS01162">
    <property type="entry name" value="QOR_ZETA_CRYSTAL"/>
    <property type="match status" value="1"/>
</dbReference>
<dbReference type="InterPro" id="IPR036291">
    <property type="entry name" value="NAD(P)-bd_dom_sf"/>
</dbReference>
<sequence length="304" mass="31096">MRKVSFAAYGGPEVLRLTEAEEPRPGPGRIRIAVRAAGVNPVDWRIREGQKLGAHPPAPLPAGLGLDAAGVVDEVGEGVEGVRPGDRVFGEGHETYAESAVLSAWAPMPEGLSFAEAAGYPSVMETALRVLGEVGVRPGQRLLVSGAAGGVGSAVLQVARARGIAVTGTAGPANQEYLRSLGADATTYGPGWTGRVRRIGPVDAALDLAGAGVVRELVGLTGEAGRVVSIADLTAPEQGVRFSGTAGDVWAALEATVALLHRGELRIPVTRAYPLAEAAQAHADSQAGHTRGRRVLLVGEGSPG</sequence>
<evidence type="ECO:0000313" key="10">
    <source>
        <dbReference type="Proteomes" id="UP000318052"/>
    </source>
</evidence>
<dbReference type="GO" id="GO:0005737">
    <property type="term" value="C:cytoplasm"/>
    <property type="evidence" value="ECO:0007669"/>
    <property type="project" value="UniProtKB-SubCell"/>
</dbReference>
<dbReference type="SUPFAM" id="SSF50129">
    <property type="entry name" value="GroES-like"/>
    <property type="match status" value="1"/>
</dbReference>
<dbReference type="GO" id="GO:0016491">
    <property type="term" value="F:oxidoreductase activity"/>
    <property type="evidence" value="ECO:0007669"/>
    <property type="project" value="InterPro"/>
</dbReference>
<feature type="domain" description="Enoyl reductase (ER)" evidence="6">
    <location>
        <begin position="10"/>
        <end position="296"/>
    </location>
</feature>
<comment type="subcellular location">
    <subcellularLocation>
        <location evidence="1">Cytoplasm</location>
    </subcellularLocation>
</comment>
<dbReference type="Proteomes" id="UP000318052">
    <property type="component" value="Unassembled WGS sequence"/>
</dbReference>
<dbReference type="InterPro" id="IPR013154">
    <property type="entry name" value="ADH-like_N"/>
</dbReference>
<dbReference type="CDD" id="cd05289">
    <property type="entry name" value="MDR_like_2"/>
    <property type="match status" value="1"/>
</dbReference>
<evidence type="ECO:0000256" key="5">
    <source>
        <dbReference type="ARBA" id="ARBA00022884"/>
    </source>
</evidence>
<dbReference type="EMBL" id="VOGX01000052">
    <property type="protein sequence ID" value="TWV20176.1"/>
    <property type="molecule type" value="Genomic_DNA"/>
</dbReference>
<dbReference type="Proteomes" id="UP000292693">
    <property type="component" value="Unassembled WGS sequence"/>
</dbReference>
<evidence type="ECO:0000256" key="2">
    <source>
        <dbReference type="ARBA" id="ARBA00011881"/>
    </source>
</evidence>
<proteinExistence type="predicted"/>
<dbReference type="EMBL" id="PKLL01000014">
    <property type="protein sequence ID" value="RZE23893.1"/>
    <property type="molecule type" value="Genomic_DNA"/>
</dbReference>
<dbReference type="Pfam" id="PF08240">
    <property type="entry name" value="ADH_N"/>
    <property type="match status" value="1"/>
</dbReference>
<dbReference type="InterPro" id="IPR011032">
    <property type="entry name" value="GroES-like_sf"/>
</dbReference>
<reference evidence="7 9" key="1">
    <citation type="submission" date="2017-12" db="EMBL/GenBank/DDBJ databases">
        <title>Population genomics insights into the ecological differentiation and adaptive evolution in streptomycetes.</title>
        <authorList>
            <person name="Li Y."/>
            <person name="Huang Y."/>
        </authorList>
    </citation>
    <scope>NUCLEOTIDE SEQUENCE [LARGE SCALE GENOMIC DNA]</scope>
    <source>
        <strain evidence="7 9">NBRC 100770</strain>
    </source>
</reference>
<evidence type="ECO:0000256" key="4">
    <source>
        <dbReference type="ARBA" id="ARBA00022857"/>
    </source>
</evidence>
<keyword evidence="3" id="KW-0963">Cytoplasm</keyword>
<evidence type="ECO:0000259" key="6">
    <source>
        <dbReference type="SMART" id="SM00829"/>
    </source>
</evidence>
<dbReference type="PANTHER" id="PTHR44154">
    <property type="entry name" value="QUINONE OXIDOREDUCTASE"/>
    <property type="match status" value="1"/>
</dbReference>
<accession>A0A126Y4S4</accession>
<dbReference type="InterPro" id="IPR051603">
    <property type="entry name" value="Zinc-ADH_QOR/CCCR"/>
</dbReference>
<dbReference type="InterPro" id="IPR020843">
    <property type="entry name" value="ER"/>
</dbReference>
<comment type="caution">
    <text evidence="7">The sequence shown here is derived from an EMBL/GenBank/DDBJ whole genome shotgun (WGS) entry which is preliminary data.</text>
</comment>
<reference evidence="10" key="2">
    <citation type="journal article" date="2019" name="Microbiol. Resour. Announc.">
        <title>Draft Genomic Sequences of Streptomyces misionensis and Streptomyces albidoflavus, bacteria applied for phytopathogen biocontrol.</title>
        <authorList>
            <person name="Pylro V."/>
            <person name="Dias A."/>
            <person name="Andreote F."/>
            <person name="Varani A."/>
            <person name="Andreote C."/>
            <person name="Bernardo E."/>
            <person name="Martins T."/>
        </authorList>
    </citation>
    <scope>NUCLEOTIDE SEQUENCE [LARGE SCALE GENOMIC DNA]</scope>
    <source>
        <strain evidence="10">77</strain>
    </source>
</reference>
<dbReference type="SMART" id="SM00829">
    <property type="entry name" value="PKS_ER"/>
    <property type="match status" value="1"/>
</dbReference>
<dbReference type="Pfam" id="PF13602">
    <property type="entry name" value="ADH_zinc_N_2"/>
    <property type="match status" value="1"/>
</dbReference>
<dbReference type="RefSeq" id="WP_015507429.1">
    <property type="nucleotide sequence ID" value="NC_020990.1"/>
</dbReference>
<keyword evidence="4" id="KW-0521">NADP</keyword>
<dbReference type="PANTHER" id="PTHR44154:SF1">
    <property type="entry name" value="QUINONE OXIDOREDUCTASE"/>
    <property type="match status" value="1"/>
</dbReference>
<dbReference type="GO" id="GO:0003723">
    <property type="term" value="F:RNA binding"/>
    <property type="evidence" value="ECO:0007669"/>
    <property type="project" value="UniProtKB-KW"/>
</dbReference>
<dbReference type="InterPro" id="IPR002364">
    <property type="entry name" value="Quin_OxRdtase/zeta-crystal_CS"/>
</dbReference>
<name>A0A126Y4S4_9ACTN</name>
<dbReference type="GO" id="GO:0008270">
    <property type="term" value="F:zinc ion binding"/>
    <property type="evidence" value="ECO:0007669"/>
    <property type="project" value="InterPro"/>
</dbReference>
<comment type="subunit">
    <text evidence="2">Homotetramer.</text>
</comment>
<evidence type="ECO:0000256" key="3">
    <source>
        <dbReference type="ARBA" id="ARBA00022490"/>
    </source>
</evidence>
<dbReference type="Gene3D" id="3.90.180.10">
    <property type="entry name" value="Medium-chain alcohol dehydrogenases, catalytic domain"/>
    <property type="match status" value="1"/>
</dbReference>
<dbReference type="AlphaFoldDB" id="A0A126Y4S4"/>
<organism evidence="7 9">
    <name type="scientific">Streptomyces albidoflavus</name>
    <dbReference type="NCBI Taxonomy" id="1886"/>
    <lineage>
        <taxon>Bacteria</taxon>
        <taxon>Bacillati</taxon>
        <taxon>Actinomycetota</taxon>
        <taxon>Actinomycetes</taxon>
        <taxon>Kitasatosporales</taxon>
        <taxon>Streptomycetaceae</taxon>
        <taxon>Streptomyces</taxon>
        <taxon>Streptomyces albidoflavus group</taxon>
    </lineage>
</organism>